<proteinExistence type="predicted"/>
<accession>A0ABY6SKN0</accession>
<organism evidence="2 3">
    <name type="scientific">Podospora comata</name>
    <dbReference type="NCBI Taxonomy" id="48703"/>
    <lineage>
        <taxon>Eukaryota</taxon>
        <taxon>Fungi</taxon>
        <taxon>Dikarya</taxon>
        <taxon>Ascomycota</taxon>
        <taxon>Pezizomycotina</taxon>
        <taxon>Sordariomycetes</taxon>
        <taxon>Sordariomycetidae</taxon>
        <taxon>Sordariales</taxon>
        <taxon>Podosporaceae</taxon>
        <taxon>Podospora</taxon>
    </lineage>
</organism>
<feature type="compositionally biased region" description="Pro residues" evidence="1">
    <location>
        <begin position="29"/>
        <end position="42"/>
    </location>
</feature>
<reference evidence="2" key="1">
    <citation type="submission" date="2018-02" db="EMBL/GenBank/DDBJ databases">
        <authorList>
            <person name="Silar P."/>
        </authorList>
    </citation>
    <scope>NUCLEOTIDE SEQUENCE [LARGE SCALE GENOMIC DNA]</scope>
    <source>
        <strain evidence="2">T</strain>
    </source>
</reference>
<evidence type="ECO:0000313" key="2">
    <source>
        <dbReference type="EMBL" id="VBB86705.1"/>
    </source>
</evidence>
<dbReference type="Proteomes" id="UP000280685">
    <property type="component" value="Chromosome 7"/>
</dbReference>
<sequence>MPQRRNPSRLYTKHYRFIPLQPLSKWSNSPPPSPLSPSPWPRPSCQTL</sequence>
<dbReference type="EMBL" id="LR026970">
    <property type="protein sequence ID" value="VBB86705.1"/>
    <property type="molecule type" value="Genomic_DNA"/>
</dbReference>
<evidence type="ECO:0000313" key="3">
    <source>
        <dbReference type="Proteomes" id="UP000280685"/>
    </source>
</evidence>
<protein>
    <submittedName>
        <fullName evidence="2">Uncharacterized protein</fullName>
    </submittedName>
</protein>
<evidence type="ECO:0000256" key="1">
    <source>
        <dbReference type="SAM" id="MobiDB-lite"/>
    </source>
</evidence>
<feature type="region of interest" description="Disordered" evidence="1">
    <location>
        <begin position="22"/>
        <end position="48"/>
    </location>
</feature>
<keyword evidence="3" id="KW-1185">Reference proteome</keyword>
<name>A0ABY6SKN0_PODCO</name>
<gene>
    <name evidence="2" type="ORF">PODCO_707290</name>
</gene>